<dbReference type="GO" id="GO:0006935">
    <property type="term" value="P:chemotaxis"/>
    <property type="evidence" value="ECO:0007669"/>
    <property type="project" value="UniProtKB-ARBA"/>
</dbReference>
<keyword evidence="5" id="KW-0472">Membrane</keyword>
<dbReference type="Pfam" id="PF00015">
    <property type="entry name" value="MCPsignal"/>
    <property type="match status" value="1"/>
</dbReference>
<feature type="domain" description="Methyl-accepting transducer" evidence="6">
    <location>
        <begin position="267"/>
        <end position="503"/>
    </location>
</feature>
<dbReference type="InterPro" id="IPR004089">
    <property type="entry name" value="MCPsignal_dom"/>
</dbReference>
<keyword evidence="5" id="KW-0812">Transmembrane</keyword>
<dbReference type="InterPro" id="IPR003660">
    <property type="entry name" value="HAMP_dom"/>
</dbReference>
<dbReference type="PANTHER" id="PTHR32089:SF112">
    <property type="entry name" value="LYSOZYME-LIKE PROTEIN-RELATED"/>
    <property type="match status" value="1"/>
</dbReference>
<dbReference type="CDD" id="cd11386">
    <property type="entry name" value="MCP_signal"/>
    <property type="match status" value="1"/>
</dbReference>
<dbReference type="PROSITE" id="PS50885">
    <property type="entry name" value="HAMP"/>
    <property type="match status" value="1"/>
</dbReference>
<proteinExistence type="inferred from homology"/>
<evidence type="ECO:0000259" key="7">
    <source>
        <dbReference type="PROSITE" id="PS50885"/>
    </source>
</evidence>
<protein>
    <submittedName>
        <fullName evidence="8">Methyl-accepting chemotaxis protein I</fullName>
    </submittedName>
</protein>
<reference evidence="9" key="1">
    <citation type="journal article" date="2017" name="Biotechnol. Biofuels">
        <title>Evaluation of environmental bacterial communities as a factor affecting the growth of duckweed Lemna minor.</title>
        <authorList>
            <person name="Ishizawa H."/>
            <person name="Kuroda M."/>
            <person name="Morikawa M."/>
            <person name="Ike M."/>
        </authorList>
    </citation>
    <scope>NUCLEOTIDE SEQUENCE [LARGE SCALE GENOMIC DNA]</scope>
    <source>
        <strain evidence="9">H3</strain>
    </source>
</reference>
<dbReference type="RefSeq" id="WP_089086134.1">
    <property type="nucleotide sequence ID" value="NZ_AP018823.1"/>
</dbReference>
<evidence type="ECO:0000256" key="1">
    <source>
        <dbReference type="ARBA" id="ARBA00004370"/>
    </source>
</evidence>
<evidence type="ECO:0000313" key="9">
    <source>
        <dbReference type="Proteomes" id="UP000198290"/>
    </source>
</evidence>
<dbReference type="GO" id="GO:0007165">
    <property type="term" value="P:signal transduction"/>
    <property type="evidence" value="ECO:0007669"/>
    <property type="project" value="UniProtKB-KW"/>
</dbReference>
<name>A0A3G9GKK8_9NEIS</name>
<dbReference type="PANTHER" id="PTHR32089">
    <property type="entry name" value="METHYL-ACCEPTING CHEMOTAXIS PROTEIN MCPB"/>
    <property type="match status" value="1"/>
</dbReference>
<evidence type="ECO:0000256" key="4">
    <source>
        <dbReference type="PROSITE-ProRule" id="PRU00284"/>
    </source>
</evidence>
<evidence type="ECO:0000313" key="8">
    <source>
        <dbReference type="EMBL" id="BBF86007.1"/>
    </source>
</evidence>
<dbReference type="SMART" id="SM00283">
    <property type="entry name" value="MA"/>
    <property type="match status" value="1"/>
</dbReference>
<evidence type="ECO:0000259" key="6">
    <source>
        <dbReference type="PROSITE" id="PS50111"/>
    </source>
</evidence>
<comment type="similarity">
    <text evidence="3">Belongs to the methyl-accepting chemotaxis (MCP) protein family.</text>
</comment>
<keyword evidence="5" id="KW-1133">Transmembrane helix</keyword>
<accession>A0A3G9GKK8</accession>
<gene>
    <name evidence="8" type="ORF">DLM_2396</name>
</gene>
<evidence type="ECO:0000256" key="5">
    <source>
        <dbReference type="SAM" id="Phobius"/>
    </source>
</evidence>
<dbReference type="Gene3D" id="1.10.287.950">
    <property type="entry name" value="Methyl-accepting chemotaxis protein"/>
    <property type="match status" value="1"/>
</dbReference>
<reference evidence="9" key="3">
    <citation type="journal article" date="2017" name="Plant Physiol. Biochem.">
        <title>Differential oxidative and antioxidative response of duckweed Lemna minor toward plant growth promoting/inhibiting bacteria.</title>
        <authorList>
            <person name="Ishizawa H."/>
            <person name="Kuroda M."/>
            <person name="Morikawa M."/>
            <person name="Ike M."/>
        </authorList>
    </citation>
    <scope>NUCLEOTIDE SEQUENCE [LARGE SCALE GENOMIC DNA]</scope>
    <source>
        <strain evidence="9">H3</strain>
    </source>
</reference>
<dbReference type="GO" id="GO:0016020">
    <property type="term" value="C:membrane"/>
    <property type="evidence" value="ECO:0007669"/>
    <property type="project" value="UniProtKB-SubCell"/>
</dbReference>
<reference evidence="8 9" key="2">
    <citation type="journal article" date="2017" name="Genome Announc.">
        <title>Draft genome sequence of Aquitalea magnusonii strain H3, a plant growth-promoting bacterium of duckweed Lemna minor.</title>
        <authorList>
            <person name="Ishizawa H."/>
            <person name="Kuroda M."/>
            <person name="Ike M."/>
        </authorList>
    </citation>
    <scope>NUCLEOTIDE SEQUENCE [LARGE SCALE GENOMIC DNA]</scope>
    <source>
        <strain evidence="8 9">H3</strain>
    </source>
</reference>
<dbReference type="FunFam" id="1.10.287.950:FF:000001">
    <property type="entry name" value="Methyl-accepting chemotaxis sensory transducer"/>
    <property type="match status" value="1"/>
</dbReference>
<dbReference type="KEGG" id="amah:DLM_2396"/>
<dbReference type="PROSITE" id="PS50111">
    <property type="entry name" value="CHEMOTAXIS_TRANSDUC_2"/>
    <property type="match status" value="1"/>
</dbReference>
<sequence>MGKLKISSRLHILLVIATVAFSLMLLIAQLGMSYLGDLQDAGYKRSSQSNEMLITAKIGPVMYRIIADSIINRNLAESAKDWAEIKVTTEKMLARASELASTPQEKARTEQAKSAHRALITLYESQVLPLLKADADLKLIRPLDDEMDKHVQAINDALTPFALSLTAEAEEADKQFDATRSRIISGSLVTALLMLASLIALSLYVSRSIIRQLGGEPRYAMEVSRRIASGDLSTRVEIEGANQDSLMASIKAMQEQLAELIRKVLSNAANVSNLAAELAAASSKVSASASQQSDDTVSVAASIEELTFSIDIVAENAQEAEQIATESGNRSDLGALQVKDATDEMTRIAQSVNETAQQMATLSAQSQQISSIANVIKEVADQTNLLALNAAIEAARAGEQGRGFAVVADEVRKLAERTTMSAEEISSMIASIQTHTDHATTAMQQGSQRVTEGVELASRAGESMRLISDGSKGVVQAVIGISHSLREQKTTSGTIAKRVEHIAHMTEETSMVVSQVAVNADRLKSMADELKQAVSGFKV</sequence>
<dbReference type="AlphaFoldDB" id="A0A3G9GKK8"/>
<keyword evidence="9" id="KW-1185">Reference proteome</keyword>
<comment type="subcellular location">
    <subcellularLocation>
        <location evidence="1">Membrane</location>
    </subcellularLocation>
</comment>
<feature type="domain" description="HAMP" evidence="7">
    <location>
        <begin position="222"/>
        <end position="262"/>
    </location>
</feature>
<evidence type="ECO:0000256" key="3">
    <source>
        <dbReference type="ARBA" id="ARBA00029447"/>
    </source>
</evidence>
<dbReference type="EMBL" id="AP018823">
    <property type="protein sequence ID" value="BBF86007.1"/>
    <property type="molecule type" value="Genomic_DNA"/>
</dbReference>
<keyword evidence="2 4" id="KW-0807">Transducer</keyword>
<feature type="transmembrane region" description="Helical" evidence="5">
    <location>
        <begin position="12"/>
        <end position="35"/>
    </location>
</feature>
<dbReference type="SUPFAM" id="SSF58104">
    <property type="entry name" value="Methyl-accepting chemotaxis protein (MCP) signaling domain"/>
    <property type="match status" value="1"/>
</dbReference>
<feature type="transmembrane region" description="Helical" evidence="5">
    <location>
        <begin position="183"/>
        <end position="205"/>
    </location>
</feature>
<evidence type="ECO:0000256" key="2">
    <source>
        <dbReference type="ARBA" id="ARBA00023224"/>
    </source>
</evidence>
<dbReference type="Proteomes" id="UP000198290">
    <property type="component" value="Chromosome"/>
</dbReference>
<organism evidence="8 9">
    <name type="scientific">Aquitalea magnusonii</name>
    <dbReference type="NCBI Taxonomy" id="332411"/>
    <lineage>
        <taxon>Bacteria</taxon>
        <taxon>Pseudomonadati</taxon>
        <taxon>Pseudomonadota</taxon>
        <taxon>Betaproteobacteria</taxon>
        <taxon>Neisseriales</taxon>
        <taxon>Chromobacteriaceae</taxon>
        <taxon>Aquitalea</taxon>
    </lineage>
</organism>